<sequence length="45" mass="4250">MSGGVGAEPAVAGPAEGTLLGSAFLVLVALVALVAHPSVSLFDAS</sequence>
<dbReference type="Proteomes" id="UP001214441">
    <property type="component" value="Unassembled WGS sequence"/>
</dbReference>
<evidence type="ECO:0000256" key="1">
    <source>
        <dbReference type="SAM" id="Phobius"/>
    </source>
</evidence>
<protein>
    <submittedName>
        <fullName evidence="2">Uncharacterized protein</fullName>
    </submittedName>
</protein>
<evidence type="ECO:0000313" key="3">
    <source>
        <dbReference type="Proteomes" id="UP001214441"/>
    </source>
</evidence>
<keyword evidence="1" id="KW-0812">Transmembrane</keyword>
<keyword evidence="1" id="KW-0472">Membrane</keyword>
<proteinExistence type="predicted"/>
<keyword evidence="3" id="KW-1185">Reference proteome</keyword>
<evidence type="ECO:0000313" key="2">
    <source>
        <dbReference type="EMBL" id="MDJ1134242.1"/>
    </source>
</evidence>
<dbReference type="RefSeq" id="WP_274045873.1">
    <property type="nucleotide sequence ID" value="NZ_JANCPR020000019.1"/>
</dbReference>
<feature type="transmembrane region" description="Helical" evidence="1">
    <location>
        <begin position="20"/>
        <end position="42"/>
    </location>
</feature>
<keyword evidence="1" id="KW-1133">Transmembrane helix</keyword>
<reference evidence="2 3" key="1">
    <citation type="submission" date="2023-05" db="EMBL/GenBank/DDBJ databases">
        <title>Streptantibioticus silvisoli sp. nov., acidotolerant actinomycetes 1 from pine litter.</title>
        <authorList>
            <person name="Swiecimska M."/>
            <person name="Golinska P."/>
            <person name="Sangal V."/>
            <person name="Wachnowicz B."/>
            <person name="Goodfellow M."/>
        </authorList>
    </citation>
    <scope>NUCLEOTIDE SEQUENCE [LARGE SCALE GENOMIC DNA]</scope>
    <source>
        <strain evidence="2 3">DSM 42109</strain>
    </source>
</reference>
<comment type="caution">
    <text evidence="2">The sequence shown here is derived from an EMBL/GenBank/DDBJ whole genome shotgun (WGS) entry which is preliminary data.</text>
</comment>
<name>A0ABT6ZYU7_9ACTN</name>
<gene>
    <name evidence="2" type="ORF">NMN56_020205</name>
</gene>
<organism evidence="2 3">
    <name type="scientific">Streptomyces iconiensis</name>
    <dbReference type="NCBI Taxonomy" id="1384038"/>
    <lineage>
        <taxon>Bacteria</taxon>
        <taxon>Bacillati</taxon>
        <taxon>Actinomycetota</taxon>
        <taxon>Actinomycetes</taxon>
        <taxon>Kitasatosporales</taxon>
        <taxon>Streptomycetaceae</taxon>
        <taxon>Streptomyces</taxon>
    </lineage>
</organism>
<accession>A0ABT6ZYU7</accession>
<dbReference type="EMBL" id="JANCPR020000019">
    <property type="protein sequence ID" value="MDJ1134242.1"/>
    <property type="molecule type" value="Genomic_DNA"/>
</dbReference>